<sequence>MNLTATESTTVGLLPAAGPAPVDPLDPIETLLALGEEAMAQRQYERAYDLFSSAARIDARGGRFRRQINRAVRALVPRWHFWMMNDSERNQAYSRAIQQVVGEGQLVLDIGTGAGLLALLAARAGAEQVVTCEGVDVVATAARDIIGRNGYADRVTVVPSLSTDLRVGVDLPRRADVLVTEIFDCALLGEFALPAFRHARRELLTADATILPRGGRIFAQLVESPQLHCLNHVGEVEGFDFSPFASLTSMEYFSTILTNYRYRALTEPVEIFRFDFSEDQYPAAHTVEVVPRENGIAHAVALWFELDVADGVTLSNSPTDETSHWKQGVQTLAAPWRTEKGVPLRFWAAHDDVRVLVGRADEGRVGG</sequence>
<evidence type="ECO:0000313" key="6">
    <source>
        <dbReference type="EMBL" id="MQY11223.1"/>
    </source>
</evidence>
<dbReference type="Pfam" id="PF06325">
    <property type="entry name" value="PrmA"/>
    <property type="match status" value="1"/>
</dbReference>
<dbReference type="EC" id="2.1.1.-" evidence="6"/>
<evidence type="ECO:0000256" key="3">
    <source>
        <dbReference type="ARBA" id="ARBA00022691"/>
    </source>
</evidence>
<feature type="domain" description="Protein arginine N-methyltransferase" evidence="5">
    <location>
        <begin position="216"/>
        <end position="341"/>
    </location>
</feature>
<protein>
    <submittedName>
        <fullName evidence="6">Ribosomal protein L11 methyltransferase</fullName>
        <ecNumber evidence="6">2.1.1.-</ecNumber>
    </submittedName>
</protein>
<dbReference type="PANTHER" id="PTHR11006:SF4">
    <property type="entry name" value="PROTEIN ARGININE N-METHYLTRANSFERASE 7"/>
    <property type="match status" value="1"/>
</dbReference>
<reference evidence="6 7" key="1">
    <citation type="submission" date="2019-10" db="EMBL/GenBank/DDBJ databases">
        <title>Streptomyces smaragdinus sp. nov. and Streptomyces fabii sp. nov., isolated from the gut of fungus growing-termite Macrotermes natalensis.</title>
        <authorList>
            <person name="Schwitalla J."/>
            <person name="Benndorf R."/>
            <person name="Martin K."/>
            <person name="De Beer W."/>
            <person name="Kaster A.-K."/>
            <person name="Vollmers J."/>
            <person name="Poulsen M."/>
            <person name="Beemelmanns C."/>
        </authorList>
    </citation>
    <scope>NUCLEOTIDE SEQUENCE [LARGE SCALE GENOMIC DNA]</scope>
    <source>
        <strain evidence="6 7">RB5</strain>
    </source>
</reference>
<dbReference type="GO" id="GO:0042054">
    <property type="term" value="F:histone methyltransferase activity"/>
    <property type="evidence" value="ECO:0007669"/>
    <property type="project" value="TreeGrafter"/>
</dbReference>
<keyword evidence="7" id="KW-1185">Reference proteome</keyword>
<keyword evidence="6" id="KW-0689">Ribosomal protein</keyword>
<dbReference type="Gene3D" id="2.70.160.11">
    <property type="entry name" value="Hnrnp arginine n-methyltransferase1"/>
    <property type="match status" value="1"/>
</dbReference>
<dbReference type="InterPro" id="IPR019734">
    <property type="entry name" value="TPR_rpt"/>
</dbReference>
<evidence type="ECO:0000256" key="1">
    <source>
        <dbReference type="ARBA" id="ARBA00022603"/>
    </source>
</evidence>
<feature type="repeat" description="TPR" evidence="4">
    <location>
        <begin position="28"/>
        <end position="61"/>
    </location>
</feature>
<keyword evidence="3" id="KW-0949">S-adenosyl-L-methionine</keyword>
<dbReference type="PANTHER" id="PTHR11006">
    <property type="entry name" value="PROTEIN ARGININE N-METHYLTRANSFERASE"/>
    <property type="match status" value="1"/>
</dbReference>
<keyword evidence="1 6" id="KW-0489">Methyltransferase</keyword>
<dbReference type="SUPFAM" id="SSF53335">
    <property type="entry name" value="S-adenosyl-L-methionine-dependent methyltransferases"/>
    <property type="match status" value="1"/>
</dbReference>
<evidence type="ECO:0000256" key="4">
    <source>
        <dbReference type="PROSITE-ProRule" id="PRU00339"/>
    </source>
</evidence>
<dbReference type="GO" id="GO:0016274">
    <property type="term" value="F:protein-arginine N-methyltransferase activity"/>
    <property type="evidence" value="ECO:0007669"/>
    <property type="project" value="InterPro"/>
</dbReference>
<keyword evidence="6" id="KW-0687">Ribonucleoprotein</keyword>
<dbReference type="Gene3D" id="3.40.50.150">
    <property type="entry name" value="Vaccinia Virus protein VP39"/>
    <property type="match status" value="1"/>
</dbReference>
<dbReference type="RefSeq" id="WP_153450523.1">
    <property type="nucleotide sequence ID" value="NZ_WEGJ01000003.1"/>
</dbReference>
<dbReference type="PROSITE" id="PS51678">
    <property type="entry name" value="SAM_MT_PRMT"/>
    <property type="match status" value="1"/>
</dbReference>
<dbReference type="GO" id="GO:0032259">
    <property type="term" value="P:methylation"/>
    <property type="evidence" value="ECO:0007669"/>
    <property type="project" value="UniProtKB-KW"/>
</dbReference>
<dbReference type="InterPro" id="IPR055135">
    <property type="entry name" value="PRMT_dom"/>
</dbReference>
<keyword evidence="4" id="KW-0802">TPR repeat</keyword>
<dbReference type="EMBL" id="WEGJ01000003">
    <property type="protein sequence ID" value="MQY11223.1"/>
    <property type="molecule type" value="Genomic_DNA"/>
</dbReference>
<proteinExistence type="predicted"/>
<name>A0A7K0CD07_9ACTN</name>
<accession>A0A7K0CD07</accession>
<dbReference type="InterPro" id="IPR025799">
    <property type="entry name" value="Arg_MeTrfase"/>
</dbReference>
<dbReference type="OrthoDB" id="5383291at2"/>
<dbReference type="Proteomes" id="UP000466345">
    <property type="component" value="Unassembled WGS sequence"/>
</dbReference>
<evidence type="ECO:0000313" key="7">
    <source>
        <dbReference type="Proteomes" id="UP000466345"/>
    </source>
</evidence>
<gene>
    <name evidence="6" type="primary">prmA</name>
    <name evidence="6" type="ORF">SRB5_13380</name>
</gene>
<dbReference type="AlphaFoldDB" id="A0A7K0CD07"/>
<organism evidence="6 7">
    <name type="scientific">Streptomyces smaragdinus</name>
    <dbReference type="NCBI Taxonomy" id="2585196"/>
    <lineage>
        <taxon>Bacteria</taxon>
        <taxon>Bacillati</taxon>
        <taxon>Actinomycetota</taxon>
        <taxon>Actinomycetes</taxon>
        <taxon>Kitasatosporales</taxon>
        <taxon>Streptomycetaceae</taxon>
        <taxon>Streptomyces</taxon>
    </lineage>
</organism>
<dbReference type="Pfam" id="PF22528">
    <property type="entry name" value="PRMT_C"/>
    <property type="match status" value="1"/>
</dbReference>
<evidence type="ECO:0000259" key="5">
    <source>
        <dbReference type="Pfam" id="PF22528"/>
    </source>
</evidence>
<dbReference type="InterPro" id="IPR029063">
    <property type="entry name" value="SAM-dependent_MTases_sf"/>
</dbReference>
<comment type="caution">
    <text evidence="6">The sequence shown here is derived from an EMBL/GenBank/DDBJ whole genome shotgun (WGS) entry which is preliminary data.</text>
</comment>
<keyword evidence="2 6" id="KW-0808">Transferase</keyword>
<evidence type="ECO:0000256" key="2">
    <source>
        <dbReference type="ARBA" id="ARBA00022679"/>
    </source>
</evidence>
<dbReference type="GO" id="GO:0005840">
    <property type="term" value="C:ribosome"/>
    <property type="evidence" value="ECO:0007669"/>
    <property type="project" value="UniProtKB-KW"/>
</dbReference>
<dbReference type="PROSITE" id="PS50005">
    <property type="entry name" value="TPR"/>
    <property type="match status" value="1"/>
</dbReference>